<reference evidence="2 3" key="1">
    <citation type="submission" date="2020-08" db="EMBL/GenBank/DDBJ databases">
        <title>Comparative genomics of Francisella species.</title>
        <authorList>
            <person name="Sahl J."/>
            <person name="Sjodin A."/>
            <person name="Wagner D."/>
            <person name="Forsman M."/>
        </authorList>
    </citation>
    <scope>NUCLEOTIDE SEQUENCE [LARGE SCALE GENOMIC DNA]</scope>
    <source>
        <strain evidence="2 3">F1093</strain>
    </source>
</reference>
<keyword evidence="3" id="KW-1185">Reference proteome</keyword>
<evidence type="ECO:0000313" key="3">
    <source>
        <dbReference type="Proteomes" id="UP000760407"/>
    </source>
</evidence>
<organism evidence="2 3">
    <name type="scientific">Francisella philomiragia</name>
    <dbReference type="NCBI Taxonomy" id="28110"/>
    <lineage>
        <taxon>Bacteria</taxon>
        <taxon>Pseudomonadati</taxon>
        <taxon>Pseudomonadota</taxon>
        <taxon>Gammaproteobacteria</taxon>
        <taxon>Thiotrichales</taxon>
        <taxon>Francisellaceae</taxon>
        <taxon>Francisella</taxon>
    </lineage>
</organism>
<evidence type="ECO:0000313" key="2">
    <source>
        <dbReference type="EMBL" id="MBK2302405.1"/>
    </source>
</evidence>
<protein>
    <submittedName>
        <fullName evidence="2">Uncharacterized protein</fullName>
    </submittedName>
</protein>
<keyword evidence="1" id="KW-0472">Membrane</keyword>
<feature type="transmembrane region" description="Helical" evidence="1">
    <location>
        <begin position="164"/>
        <end position="184"/>
    </location>
</feature>
<name>A0ABS1GC52_9GAMM</name>
<dbReference type="RefSeq" id="WP_200166524.1">
    <property type="nucleotide sequence ID" value="NZ_JACTSG010000003.1"/>
</dbReference>
<dbReference type="EMBL" id="JACTSG010000003">
    <property type="protein sequence ID" value="MBK2302405.1"/>
    <property type="molecule type" value="Genomic_DNA"/>
</dbReference>
<accession>A0ABS1GC52</accession>
<dbReference type="Proteomes" id="UP000760407">
    <property type="component" value="Unassembled WGS sequence"/>
</dbReference>
<gene>
    <name evidence="2" type="ORF">IBE52_05725</name>
</gene>
<sequence length="185" mass="21200">MNISSTCLFAGASPVTFVSYFSLLISFIAIIVTLIGLSSKLTASLAQNNRQAWINEYREKLSEMIMSIDTLYIDNLSEDQKLALKKRIKTLAYSLELMLNSEEDQELLKLVQDLSQNGYQNGKFANREELIPLSKKMLKNEWERIKDESTISYPIKKFCKENRFLMGIFVTVVTICLIALGKYIF</sequence>
<keyword evidence="1" id="KW-0812">Transmembrane</keyword>
<keyword evidence="1" id="KW-1133">Transmembrane helix</keyword>
<evidence type="ECO:0000256" key="1">
    <source>
        <dbReference type="SAM" id="Phobius"/>
    </source>
</evidence>
<proteinExistence type="predicted"/>
<feature type="transmembrane region" description="Helical" evidence="1">
    <location>
        <begin position="17"/>
        <end position="37"/>
    </location>
</feature>
<comment type="caution">
    <text evidence="2">The sequence shown here is derived from an EMBL/GenBank/DDBJ whole genome shotgun (WGS) entry which is preliminary data.</text>
</comment>